<evidence type="ECO:0008006" key="3">
    <source>
        <dbReference type="Google" id="ProtNLM"/>
    </source>
</evidence>
<dbReference type="AlphaFoldDB" id="A0A8J3BUX3"/>
<dbReference type="EMBL" id="BMQC01000017">
    <property type="protein sequence ID" value="GGK40446.1"/>
    <property type="molecule type" value="Genomic_DNA"/>
</dbReference>
<gene>
    <name evidence="1" type="ORF">GCM10010124_36520</name>
</gene>
<sequence>MASGAAETRSGVVLCRGCCCGSAAKHPDVDHAGELADLRALSDRHPDLLTVRTSECLGPCAEANVLVVRPSRTGRRRGGTTVWFSALDPDARAALSRWLADGGPGRAPLPAGLAPFQMHRPRGRSLTEVGAGLG</sequence>
<reference evidence="1" key="2">
    <citation type="submission" date="2020-09" db="EMBL/GenBank/DDBJ databases">
        <authorList>
            <person name="Sun Q."/>
            <person name="Ohkuma M."/>
        </authorList>
    </citation>
    <scope>NUCLEOTIDE SEQUENCE</scope>
    <source>
        <strain evidence="1">JCM 3091</strain>
    </source>
</reference>
<dbReference type="RefSeq" id="WP_189115583.1">
    <property type="nucleotide sequence ID" value="NZ_BMQC01000017.1"/>
</dbReference>
<accession>A0A8J3BUX3</accession>
<evidence type="ECO:0000313" key="1">
    <source>
        <dbReference type="EMBL" id="GGK40446.1"/>
    </source>
</evidence>
<name>A0A8J3BUX3_9ACTN</name>
<comment type="caution">
    <text evidence="1">The sequence shown here is derived from an EMBL/GenBank/DDBJ whole genome shotgun (WGS) entry which is preliminary data.</text>
</comment>
<reference evidence="1" key="1">
    <citation type="journal article" date="2014" name="Int. J. Syst. Evol. Microbiol.">
        <title>Complete genome sequence of Corynebacterium casei LMG S-19264T (=DSM 44701T), isolated from a smear-ripened cheese.</title>
        <authorList>
            <consortium name="US DOE Joint Genome Institute (JGI-PGF)"/>
            <person name="Walter F."/>
            <person name="Albersmeier A."/>
            <person name="Kalinowski J."/>
            <person name="Ruckert C."/>
        </authorList>
    </citation>
    <scope>NUCLEOTIDE SEQUENCE</scope>
    <source>
        <strain evidence="1">JCM 3091</strain>
    </source>
</reference>
<organism evidence="1 2">
    <name type="scientific">Pilimelia terevasa</name>
    <dbReference type="NCBI Taxonomy" id="53372"/>
    <lineage>
        <taxon>Bacteria</taxon>
        <taxon>Bacillati</taxon>
        <taxon>Actinomycetota</taxon>
        <taxon>Actinomycetes</taxon>
        <taxon>Micromonosporales</taxon>
        <taxon>Micromonosporaceae</taxon>
        <taxon>Pilimelia</taxon>
    </lineage>
</organism>
<proteinExistence type="predicted"/>
<dbReference type="CDD" id="cd02980">
    <property type="entry name" value="TRX_Fd_family"/>
    <property type="match status" value="1"/>
</dbReference>
<keyword evidence="2" id="KW-1185">Reference proteome</keyword>
<evidence type="ECO:0000313" key="2">
    <source>
        <dbReference type="Proteomes" id="UP000662200"/>
    </source>
</evidence>
<dbReference type="Proteomes" id="UP000662200">
    <property type="component" value="Unassembled WGS sequence"/>
</dbReference>
<protein>
    <recommendedName>
        <fullName evidence="3">(2Fe-2S) ferredoxin domain-containing protein</fullName>
    </recommendedName>
</protein>